<dbReference type="Pfam" id="PF09247">
    <property type="entry name" value="TBP-binding"/>
    <property type="match status" value="1"/>
</dbReference>
<dbReference type="Proteomes" id="UP000652761">
    <property type="component" value="Unassembled WGS sequence"/>
</dbReference>
<organism evidence="5 6">
    <name type="scientific">Colocasia esculenta</name>
    <name type="common">Wild taro</name>
    <name type="synonym">Arum esculentum</name>
    <dbReference type="NCBI Taxonomy" id="4460"/>
    <lineage>
        <taxon>Eukaryota</taxon>
        <taxon>Viridiplantae</taxon>
        <taxon>Streptophyta</taxon>
        <taxon>Embryophyta</taxon>
        <taxon>Tracheophyta</taxon>
        <taxon>Spermatophyta</taxon>
        <taxon>Magnoliopsida</taxon>
        <taxon>Liliopsida</taxon>
        <taxon>Araceae</taxon>
        <taxon>Aroideae</taxon>
        <taxon>Colocasieae</taxon>
        <taxon>Colocasia</taxon>
    </lineage>
</organism>
<reference evidence="5" key="1">
    <citation type="submission" date="2017-07" db="EMBL/GenBank/DDBJ databases">
        <title>Taro Niue Genome Assembly and Annotation.</title>
        <authorList>
            <person name="Atibalentja N."/>
            <person name="Keating K."/>
            <person name="Fields C.J."/>
        </authorList>
    </citation>
    <scope>NUCLEOTIDE SEQUENCE</scope>
    <source>
        <strain evidence="5">Niue_2</strain>
        <tissue evidence="5">Leaf</tissue>
    </source>
</reference>
<dbReference type="SUPFAM" id="SSF47055">
    <property type="entry name" value="TAF(II)230 TBP-binding fragment"/>
    <property type="match status" value="1"/>
</dbReference>
<dbReference type="GO" id="GO:0005669">
    <property type="term" value="C:transcription factor TFIID complex"/>
    <property type="evidence" value="ECO:0007669"/>
    <property type="project" value="InterPro"/>
</dbReference>
<protein>
    <recommendedName>
        <fullName evidence="4">TAFII-230 TBP-binding domain-containing protein</fullName>
    </recommendedName>
</protein>
<dbReference type="GO" id="GO:0016251">
    <property type="term" value="F:RNA polymerase II general transcription initiation factor activity"/>
    <property type="evidence" value="ECO:0007669"/>
    <property type="project" value="InterPro"/>
</dbReference>
<dbReference type="GO" id="GO:0017025">
    <property type="term" value="F:TBP-class protein binding"/>
    <property type="evidence" value="ECO:0007669"/>
    <property type="project" value="InterPro"/>
</dbReference>
<feature type="compositionally biased region" description="Basic and acidic residues" evidence="3">
    <location>
        <begin position="320"/>
        <end position="340"/>
    </location>
</feature>
<dbReference type="OrthoDB" id="5752at2759"/>
<keyword evidence="2" id="KW-0804">Transcription</keyword>
<dbReference type="EMBL" id="NMUH01001241">
    <property type="protein sequence ID" value="MQL90433.1"/>
    <property type="molecule type" value="Genomic_DNA"/>
</dbReference>
<dbReference type="InterPro" id="IPR036741">
    <property type="entry name" value="TAFII-230_TBP-bd_sf"/>
</dbReference>
<comment type="caution">
    <text evidence="5">The sequence shown here is derived from an EMBL/GenBank/DDBJ whole genome shotgun (WGS) entry which is preliminary data.</text>
</comment>
<gene>
    <name evidence="5" type="ORF">Taro_023033</name>
</gene>
<dbReference type="Gene3D" id="1.10.1100.10">
    <property type="entry name" value="TAFII-230 TBP-binding domain"/>
    <property type="match status" value="1"/>
</dbReference>
<proteinExistence type="predicted"/>
<name>A0A843VD82_COLES</name>
<dbReference type="PANTHER" id="PTHR13900:SF0">
    <property type="entry name" value="TRANSCRIPTION INITIATION FACTOR TFIID SUBUNIT 1"/>
    <property type="match status" value="1"/>
</dbReference>
<keyword evidence="6" id="KW-1185">Reference proteome</keyword>
<dbReference type="InterPro" id="IPR009067">
    <property type="entry name" value="TAF_II_230-bd"/>
</dbReference>
<feature type="domain" description="TAFII-230 TBP-binding" evidence="4">
    <location>
        <begin position="107"/>
        <end position="152"/>
    </location>
</feature>
<evidence type="ECO:0000313" key="5">
    <source>
        <dbReference type="EMBL" id="MQL90433.1"/>
    </source>
</evidence>
<evidence type="ECO:0000259" key="4">
    <source>
        <dbReference type="Pfam" id="PF09247"/>
    </source>
</evidence>
<feature type="region of interest" description="Disordered" evidence="3">
    <location>
        <begin position="320"/>
        <end position="350"/>
    </location>
</feature>
<dbReference type="AlphaFoldDB" id="A0A843VD82"/>
<feature type="compositionally biased region" description="Acidic residues" evidence="3">
    <location>
        <begin position="100"/>
        <end position="110"/>
    </location>
</feature>
<sequence length="350" mass="38720">MGTDTRRPPSRFALATPLPPPRPFPFFRFPILDPSEFHFRCLISLRLLLPVVSCIPSCAAFVLFSPRLCVVETLPRRPQARQADDMDSRADSLAPRDAADEADDEDDYEDQGSGNRLLGFMFGNVDCAGDLDADYLDEDAKEHLAALADKLGPSLAGIDITKSPSNAAEASEQDYDEKAENAVDYEDIEEQYEGPEVQSGVEEDSLLLEKDYFPGDVSVASMTQKGSVFDDENYDEDDGIGNENKVPEIISDAHISPSTGTRLGFQACLKGPGAGPPYHLKKRRTRRSTRWSGCRGGRLVDPQRMINQLSIQMMFRKEQVELGREEEKGEGATAVRKTDLRPPQPSGFIN</sequence>
<evidence type="ECO:0000256" key="2">
    <source>
        <dbReference type="ARBA" id="ARBA00023163"/>
    </source>
</evidence>
<keyword evidence="1" id="KW-0805">Transcription regulation</keyword>
<evidence type="ECO:0000256" key="3">
    <source>
        <dbReference type="SAM" id="MobiDB-lite"/>
    </source>
</evidence>
<evidence type="ECO:0000313" key="6">
    <source>
        <dbReference type="Proteomes" id="UP000652761"/>
    </source>
</evidence>
<feature type="region of interest" description="Disordered" evidence="3">
    <location>
        <begin position="79"/>
        <end position="111"/>
    </location>
</feature>
<dbReference type="InterPro" id="IPR040240">
    <property type="entry name" value="TAF1"/>
</dbReference>
<dbReference type="GO" id="GO:0051123">
    <property type="term" value="P:RNA polymerase II preinitiation complex assembly"/>
    <property type="evidence" value="ECO:0007669"/>
    <property type="project" value="TreeGrafter"/>
</dbReference>
<accession>A0A843VD82</accession>
<dbReference type="GO" id="GO:0004402">
    <property type="term" value="F:histone acetyltransferase activity"/>
    <property type="evidence" value="ECO:0007669"/>
    <property type="project" value="InterPro"/>
</dbReference>
<dbReference type="PANTHER" id="PTHR13900">
    <property type="entry name" value="TRANSCRIPTION INITIATION FACTOR TFIID"/>
    <property type="match status" value="1"/>
</dbReference>
<evidence type="ECO:0000256" key="1">
    <source>
        <dbReference type="ARBA" id="ARBA00023015"/>
    </source>
</evidence>